<proteinExistence type="predicted"/>
<name>A0A813BXJ9_9DINO</name>
<dbReference type="OrthoDB" id="424753at2759"/>
<protein>
    <submittedName>
        <fullName evidence="2">DEK1 protein</fullName>
    </submittedName>
</protein>
<dbReference type="GO" id="GO:0004198">
    <property type="term" value="F:calcium-dependent cysteine-type endopeptidase activity"/>
    <property type="evidence" value="ECO:0007669"/>
    <property type="project" value="InterPro"/>
</dbReference>
<evidence type="ECO:0000313" key="2">
    <source>
        <dbReference type="EMBL" id="CAE7931959.1"/>
    </source>
</evidence>
<keyword evidence="3" id="KW-1185">Reference proteome</keyword>
<dbReference type="EMBL" id="CAJNJA010082252">
    <property type="protein sequence ID" value="CAE7931959.1"/>
    <property type="molecule type" value="Genomic_DNA"/>
</dbReference>
<dbReference type="Gene3D" id="3.90.70.10">
    <property type="entry name" value="Cysteine proteinases"/>
    <property type="match status" value="1"/>
</dbReference>
<feature type="non-terminal residue" evidence="2">
    <location>
        <position position="119"/>
    </location>
</feature>
<dbReference type="GO" id="GO:0006508">
    <property type="term" value="P:proteolysis"/>
    <property type="evidence" value="ECO:0007669"/>
    <property type="project" value="InterPro"/>
</dbReference>
<organism evidence="2 3">
    <name type="scientific">Symbiodinium necroappetens</name>
    <dbReference type="NCBI Taxonomy" id="1628268"/>
    <lineage>
        <taxon>Eukaryota</taxon>
        <taxon>Sar</taxon>
        <taxon>Alveolata</taxon>
        <taxon>Dinophyceae</taxon>
        <taxon>Suessiales</taxon>
        <taxon>Symbiodiniaceae</taxon>
        <taxon>Symbiodinium</taxon>
    </lineage>
</organism>
<dbReference type="AlphaFoldDB" id="A0A813BXJ9"/>
<accession>A0A813BXJ9</accession>
<sequence>GAWSRRSARWAAEPEVRQHLDFHAGDASTFWMSWDEFLQTWRTVAVVERPMQIRALHFEVIGDSFCDPAAACLLGCASFWAGEGCQRLYSPDARGVHGETYSLQATPSLTLIGKDVDKE</sequence>
<reference evidence="2" key="1">
    <citation type="submission" date="2021-02" db="EMBL/GenBank/DDBJ databases">
        <authorList>
            <person name="Dougan E. K."/>
            <person name="Rhodes N."/>
            <person name="Thang M."/>
            <person name="Chan C."/>
        </authorList>
    </citation>
    <scope>NUCLEOTIDE SEQUENCE</scope>
</reference>
<feature type="domain" description="Calpain catalytic" evidence="1">
    <location>
        <begin position="1"/>
        <end position="47"/>
    </location>
</feature>
<dbReference type="SUPFAM" id="SSF54001">
    <property type="entry name" value="Cysteine proteinases"/>
    <property type="match status" value="1"/>
</dbReference>
<dbReference type="InterPro" id="IPR038765">
    <property type="entry name" value="Papain-like_cys_pep_sf"/>
</dbReference>
<dbReference type="InterPro" id="IPR001300">
    <property type="entry name" value="Peptidase_C2_calpain_cat"/>
</dbReference>
<gene>
    <name evidence="2" type="primary">DEK1</name>
    <name evidence="2" type="ORF">SNEC2469_LOCUS32462</name>
</gene>
<dbReference type="Proteomes" id="UP000601435">
    <property type="component" value="Unassembled WGS sequence"/>
</dbReference>
<comment type="caution">
    <text evidence="2">The sequence shown here is derived from an EMBL/GenBank/DDBJ whole genome shotgun (WGS) entry which is preliminary data.</text>
</comment>
<evidence type="ECO:0000259" key="1">
    <source>
        <dbReference type="Pfam" id="PF00648"/>
    </source>
</evidence>
<dbReference type="Pfam" id="PF00648">
    <property type="entry name" value="Peptidase_C2"/>
    <property type="match status" value="1"/>
</dbReference>
<evidence type="ECO:0000313" key="3">
    <source>
        <dbReference type="Proteomes" id="UP000601435"/>
    </source>
</evidence>